<dbReference type="EMBL" id="BGZK01000415">
    <property type="protein sequence ID" value="GBP42293.1"/>
    <property type="molecule type" value="Genomic_DNA"/>
</dbReference>
<organism evidence="2 3">
    <name type="scientific">Eumeta variegata</name>
    <name type="common">Bagworm moth</name>
    <name type="synonym">Eumeta japonica</name>
    <dbReference type="NCBI Taxonomy" id="151549"/>
    <lineage>
        <taxon>Eukaryota</taxon>
        <taxon>Metazoa</taxon>
        <taxon>Ecdysozoa</taxon>
        <taxon>Arthropoda</taxon>
        <taxon>Hexapoda</taxon>
        <taxon>Insecta</taxon>
        <taxon>Pterygota</taxon>
        <taxon>Neoptera</taxon>
        <taxon>Endopterygota</taxon>
        <taxon>Lepidoptera</taxon>
        <taxon>Glossata</taxon>
        <taxon>Ditrysia</taxon>
        <taxon>Tineoidea</taxon>
        <taxon>Psychidae</taxon>
        <taxon>Oiketicinae</taxon>
        <taxon>Eumeta</taxon>
    </lineage>
</organism>
<dbReference type="Proteomes" id="UP000299102">
    <property type="component" value="Unassembled WGS sequence"/>
</dbReference>
<evidence type="ECO:0000313" key="2">
    <source>
        <dbReference type="EMBL" id="GBP42293.1"/>
    </source>
</evidence>
<name>A0A4C1VUA1_EUMVA</name>
<sequence>MPLRESLVPSGDPSASRFMPDIVTDEAPRSCANELQLENESTRYSVRYYTLTEYKRKVTASVVAFHPISETSDDHSPSITPTSPPLICLPLDFF</sequence>
<reference evidence="2 3" key="1">
    <citation type="journal article" date="2019" name="Commun. Biol.">
        <title>The bagworm genome reveals a unique fibroin gene that provides high tensile strength.</title>
        <authorList>
            <person name="Kono N."/>
            <person name="Nakamura H."/>
            <person name="Ohtoshi R."/>
            <person name="Tomita M."/>
            <person name="Numata K."/>
            <person name="Arakawa K."/>
        </authorList>
    </citation>
    <scope>NUCLEOTIDE SEQUENCE [LARGE SCALE GENOMIC DNA]</scope>
</reference>
<proteinExistence type="predicted"/>
<dbReference type="AlphaFoldDB" id="A0A4C1VUA1"/>
<keyword evidence="3" id="KW-1185">Reference proteome</keyword>
<accession>A0A4C1VUA1</accession>
<evidence type="ECO:0000313" key="3">
    <source>
        <dbReference type="Proteomes" id="UP000299102"/>
    </source>
</evidence>
<protein>
    <submittedName>
        <fullName evidence="2">Uncharacterized protein</fullName>
    </submittedName>
</protein>
<feature type="region of interest" description="Disordered" evidence="1">
    <location>
        <begin position="1"/>
        <end position="20"/>
    </location>
</feature>
<evidence type="ECO:0000256" key="1">
    <source>
        <dbReference type="SAM" id="MobiDB-lite"/>
    </source>
</evidence>
<gene>
    <name evidence="2" type="ORF">EVAR_16389_1</name>
</gene>
<comment type="caution">
    <text evidence="2">The sequence shown here is derived from an EMBL/GenBank/DDBJ whole genome shotgun (WGS) entry which is preliminary data.</text>
</comment>